<comment type="subunit">
    <text evidence="1">Binds to the N-terminal domain of the chaperone ClpA.</text>
</comment>
<dbReference type="PANTHER" id="PTHR33473:SF19">
    <property type="entry name" value="ATP-DEPENDENT CLP PROTEASE ADAPTER PROTEIN CLPS"/>
    <property type="match status" value="1"/>
</dbReference>
<feature type="domain" description="Adaptor protein ClpS core" evidence="2">
    <location>
        <begin position="21"/>
        <end position="99"/>
    </location>
</feature>
<comment type="caution">
    <text evidence="3">The sequence shown here is derived from an EMBL/GenBank/DDBJ whole genome shotgun (WGS) entry which is preliminary data.</text>
</comment>
<dbReference type="InterPro" id="IPR014719">
    <property type="entry name" value="Ribosomal_bL12_C/ClpS-like"/>
</dbReference>
<dbReference type="GO" id="GO:0008233">
    <property type="term" value="F:peptidase activity"/>
    <property type="evidence" value="ECO:0007669"/>
    <property type="project" value="UniProtKB-KW"/>
</dbReference>
<reference evidence="3 4" key="1">
    <citation type="submission" date="2017-08" db="EMBL/GenBank/DDBJ databases">
        <title>Infants hospitalized years apart are colonized by the same room-sourced microbial strains.</title>
        <authorList>
            <person name="Brooks B."/>
            <person name="Olm M.R."/>
            <person name="Firek B.A."/>
            <person name="Baker R."/>
            <person name="Thomas B.C."/>
            <person name="Morowitz M.J."/>
            <person name="Banfield J.F."/>
        </authorList>
    </citation>
    <scope>NUCLEOTIDE SEQUENCE [LARGE SCALE GENOMIC DNA]</scope>
    <source>
        <strain evidence="3">S2_005_002_R2_34</strain>
    </source>
</reference>
<comment type="function">
    <text evidence="1">Involved in the modulation of the specificity of the ClpAP-mediated ATP-dependent protein degradation.</text>
</comment>
<dbReference type="Proteomes" id="UP000249185">
    <property type="component" value="Unassembled WGS sequence"/>
</dbReference>
<keyword evidence="3" id="KW-0645">Protease</keyword>
<dbReference type="SUPFAM" id="SSF54736">
    <property type="entry name" value="ClpS-like"/>
    <property type="match status" value="1"/>
</dbReference>
<dbReference type="EMBL" id="QFPW01000007">
    <property type="protein sequence ID" value="PZQ49480.1"/>
    <property type="molecule type" value="Genomic_DNA"/>
</dbReference>
<evidence type="ECO:0000259" key="2">
    <source>
        <dbReference type="Pfam" id="PF02617"/>
    </source>
</evidence>
<proteinExistence type="inferred from homology"/>
<dbReference type="GO" id="GO:0006508">
    <property type="term" value="P:proteolysis"/>
    <property type="evidence" value="ECO:0007669"/>
    <property type="project" value="UniProtKB-UniRule"/>
</dbReference>
<keyword evidence="3" id="KW-0378">Hydrolase</keyword>
<evidence type="ECO:0000256" key="1">
    <source>
        <dbReference type="HAMAP-Rule" id="MF_00302"/>
    </source>
</evidence>
<organism evidence="3 4">
    <name type="scientific">Rhodovulum sulfidophilum</name>
    <name type="common">Rhodobacter sulfidophilus</name>
    <dbReference type="NCBI Taxonomy" id="35806"/>
    <lineage>
        <taxon>Bacteria</taxon>
        <taxon>Pseudomonadati</taxon>
        <taxon>Pseudomonadota</taxon>
        <taxon>Alphaproteobacteria</taxon>
        <taxon>Rhodobacterales</taxon>
        <taxon>Paracoccaceae</taxon>
        <taxon>Rhodovulum</taxon>
    </lineage>
</organism>
<dbReference type="AlphaFoldDB" id="A0A2W5QDI3"/>
<protein>
    <recommendedName>
        <fullName evidence="1">ATP-dependent Clp protease adapter protein ClpS</fullName>
    </recommendedName>
</protein>
<comment type="similarity">
    <text evidence="1">Belongs to the ClpS family.</text>
</comment>
<gene>
    <name evidence="1 3" type="primary">clpS</name>
    <name evidence="3" type="ORF">DI556_11480</name>
</gene>
<accession>A0A2W5QDI3</accession>
<name>A0A2W5QDI3_RHOSU</name>
<dbReference type="Pfam" id="PF02617">
    <property type="entry name" value="ClpS"/>
    <property type="match status" value="1"/>
</dbReference>
<evidence type="ECO:0000313" key="3">
    <source>
        <dbReference type="EMBL" id="PZQ49480.1"/>
    </source>
</evidence>
<dbReference type="InterPro" id="IPR022935">
    <property type="entry name" value="ClpS"/>
</dbReference>
<dbReference type="GO" id="GO:0030163">
    <property type="term" value="P:protein catabolic process"/>
    <property type="evidence" value="ECO:0007669"/>
    <property type="project" value="InterPro"/>
</dbReference>
<evidence type="ECO:0000313" key="4">
    <source>
        <dbReference type="Proteomes" id="UP000249185"/>
    </source>
</evidence>
<dbReference type="FunFam" id="3.30.1390.10:FF:000002">
    <property type="entry name" value="ATP-dependent Clp protease adapter protein ClpS"/>
    <property type="match status" value="1"/>
</dbReference>
<dbReference type="HAMAP" id="MF_00302">
    <property type="entry name" value="ClpS"/>
    <property type="match status" value="1"/>
</dbReference>
<dbReference type="InterPro" id="IPR003769">
    <property type="entry name" value="ClpS_core"/>
</dbReference>
<dbReference type="Gene3D" id="3.30.1390.10">
    <property type="match status" value="1"/>
</dbReference>
<sequence length="104" mass="11350">MPDAVSAPPETEGKAEVRTAKPPLYKVLLHNDDYTPRDFVVGVLAAVFRMPEASAQGVMLTAHMKGCCVVAVFTHEVAETKADQATDLGRREGYPLMFTTEPEE</sequence>
<dbReference type="PANTHER" id="PTHR33473">
    <property type="entry name" value="ATP-DEPENDENT CLP PROTEASE ADAPTER PROTEIN CLPS1, CHLOROPLASTIC"/>
    <property type="match status" value="1"/>
</dbReference>